<reference evidence="3 4" key="1">
    <citation type="journal article" date="2016" name="Nat. Commun.">
        <title>Thousands of microbial genomes shed light on interconnected biogeochemical processes in an aquifer system.</title>
        <authorList>
            <person name="Anantharaman K."/>
            <person name="Brown C.T."/>
            <person name="Hug L.A."/>
            <person name="Sharon I."/>
            <person name="Castelle C.J."/>
            <person name="Probst A.J."/>
            <person name="Thomas B.C."/>
            <person name="Singh A."/>
            <person name="Wilkins M.J."/>
            <person name="Karaoz U."/>
            <person name="Brodie E.L."/>
            <person name="Williams K.H."/>
            <person name="Hubbard S.S."/>
            <person name="Banfield J.F."/>
        </authorList>
    </citation>
    <scope>NUCLEOTIDE SEQUENCE [LARGE SCALE GENOMIC DNA]</scope>
</reference>
<protein>
    <recommendedName>
        <fullName evidence="2">DUF2326 domain-containing protein</fullName>
    </recommendedName>
</protein>
<name>A0A1F6BD68_9BACT</name>
<evidence type="ECO:0000313" key="3">
    <source>
        <dbReference type="EMBL" id="OGG34840.1"/>
    </source>
</evidence>
<dbReference type="InterPro" id="IPR018760">
    <property type="entry name" value="DUF2326"/>
</dbReference>
<dbReference type="SUPFAM" id="SSF52540">
    <property type="entry name" value="P-loop containing nucleoside triphosphate hydrolases"/>
    <property type="match status" value="2"/>
</dbReference>
<gene>
    <name evidence="3" type="ORF">A2363_00155</name>
</gene>
<dbReference type="EMBL" id="MFKE01000020">
    <property type="protein sequence ID" value="OGG34840.1"/>
    <property type="molecule type" value="Genomic_DNA"/>
</dbReference>
<evidence type="ECO:0000313" key="4">
    <source>
        <dbReference type="Proteomes" id="UP000176186"/>
    </source>
</evidence>
<comment type="caution">
    <text evidence="3">The sequence shown here is derived from an EMBL/GenBank/DDBJ whole genome shotgun (WGS) entry which is preliminary data.</text>
</comment>
<dbReference type="STRING" id="1798401.A2363_00155"/>
<feature type="domain" description="DUF2326" evidence="2">
    <location>
        <begin position="445"/>
        <end position="583"/>
    </location>
</feature>
<organism evidence="3 4">
    <name type="scientific">Candidatus Gottesmanbacteria bacterium RIFOXYB1_FULL_47_11</name>
    <dbReference type="NCBI Taxonomy" id="1798401"/>
    <lineage>
        <taxon>Bacteria</taxon>
        <taxon>Candidatus Gottesmaniibacteriota</taxon>
    </lineage>
</organism>
<dbReference type="Proteomes" id="UP000176186">
    <property type="component" value="Unassembled WGS sequence"/>
</dbReference>
<dbReference type="Pfam" id="PF10088">
    <property type="entry name" value="DUF2326"/>
    <property type="match status" value="1"/>
</dbReference>
<sequence length="586" mass="67885">MLLKKLYSEPEGLFEPVEFHDGINFVFGEKSESSDPKESLNGIGKSTLLDLIDFCLLSSYSGYHNPRLYSAKNIMVNYLIVLEFEIEDETYIIKRGVKEPNKIQFGKRDSLREYSRDELGQLFADLIFKKKNYEGNFSNKWWRRLIAFYLKIQNQKKSRFTEPVKYIDELSVAELNQYLFFLMGLDNALATRNFDIQFNLKRREKAIVEVKQLVEETYGLKDIGEASNQIDRLNQEVKSVEDTISQFKLSTQYQDAEQQANKITAEIKALWFQNFSDRKKIDAYEDSLKLDIDVDVDRIKRVYEEFNKLMADKVATTLDSAIKFRKDLITSRKTFISTEKKSLSSKISEREQKINKLESERAKLFSFLSNKKAINDLSEAYLLLSHKKDQLGELGGKVKLYTDLQREKADLKIEATKIEKEMYDFVEKHTETVSSFRTIFHQIYNAVYPASKNQSMLALNIKPETDAVVNIEITFPAMYSKGKNQGRTLVFDLAVLINSIKNNYPGPKFLVHDGIFDGVDKAHFVSLYKYLEDLKTKMRFQYIVTLNEEGTLSEKFGDVDELSPKGIKSKAISILTAKKKLFGKDF</sequence>
<evidence type="ECO:0000256" key="1">
    <source>
        <dbReference type="SAM" id="Coils"/>
    </source>
</evidence>
<dbReference type="Gene3D" id="3.40.50.300">
    <property type="entry name" value="P-loop containing nucleotide triphosphate hydrolases"/>
    <property type="match status" value="1"/>
</dbReference>
<feature type="coiled-coil region" evidence="1">
    <location>
        <begin position="223"/>
        <end position="250"/>
    </location>
</feature>
<dbReference type="AlphaFoldDB" id="A0A1F6BD68"/>
<dbReference type="InterPro" id="IPR027417">
    <property type="entry name" value="P-loop_NTPase"/>
</dbReference>
<keyword evidence="1" id="KW-0175">Coiled coil</keyword>
<proteinExistence type="predicted"/>
<evidence type="ECO:0000259" key="2">
    <source>
        <dbReference type="Pfam" id="PF10088"/>
    </source>
</evidence>
<accession>A0A1F6BD68</accession>